<evidence type="ECO:0000313" key="5">
    <source>
        <dbReference type="EMBL" id="ACB75581.1"/>
    </source>
</evidence>
<dbReference type="EMBL" id="CP001032">
    <property type="protein sequence ID" value="ACB75581.1"/>
    <property type="molecule type" value="Genomic_DNA"/>
</dbReference>
<keyword evidence="3" id="KW-0411">Iron-sulfur</keyword>
<dbReference type="Pfam" id="PF04055">
    <property type="entry name" value="Radical_SAM"/>
    <property type="match status" value="1"/>
</dbReference>
<organism evidence="5 6">
    <name type="scientific">Opitutus terrae (strain DSM 11246 / JCM 15787 / PB90-1)</name>
    <dbReference type="NCBI Taxonomy" id="452637"/>
    <lineage>
        <taxon>Bacteria</taxon>
        <taxon>Pseudomonadati</taxon>
        <taxon>Verrucomicrobiota</taxon>
        <taxon>Opitutia</taxon>
        <taxon>Opitutales</taxon>
        <taxon>Opitutaceae</taxon>
        <taxon>Opitutus</taxon>
    </lineage>
</organism>
<evidence type="ECO:0000313" key="6">
    <source>
        <dbReference type="Proteomes" id="UP000007013"/>
    </source>
</evidence>
<evidence type="ECO:0000256" key="3">
    <source>
        <dbReference type="ARBA" id="ARBA00023014"/>
    </source>
</evidence>
<protein>
    <submittedName>
        <fullName evidence="5">Radical SAM domain protein</fullName>
    </submittedName>
</protein>
<dbReference type="AlphaFoldDB" id="B1ZQH2"/>
<dbReference type="Proteomes" id="UP000007013">
    <property type="component" value="Chromosome"/>
</dbReference>
<accession>B1ZQH2</accession>
<dbReference type="InterPro" id="IPR058240">
    <property type="entry name" value="rSAM_sf"/>
</dbReference>
<dbReference type="InterPro" id="IPR007197">
    <property type="entry name" value="rSAM"/>
</dbReference>
<evidence type="ECO:0000259" key="4">
    <source>
        <dbReference type="Pfam" id="PF04055"/>
    </source>
</evidence>
<dbReference type="KEGG" id="ote:Oter_2299"/>
<proteinExistence type="predicted"/>
<dbReference type="SUPFAM" id="SSF102114">
    <property type="entry name" value="Radical SAM enzymes"/>
    <property type="match status" value="1"/>
</dbReference>
<dbReference type="HOGENOM" id="CLU_053465_0_0_0"/>
<dbReference type="PANTHER" id="PTHR43432">
    <property type="entry name" value="SLR0285 PROTEIN"/>
    <property type="match status" value="1"/>
</dbReference>
<dbReference type="Gene3D" id="3.80.30.30">
    <property type="match status" value="1"/>
</dbReference>
<dbReference type="SFLD" id="SFLDG01084">
    <property type="entry name" value="Uncharacterised_Radical_SAM_Su"/>
    <property type="match status" value="1"/>
</dbReference>
<keyword evidence="2" id="KW-0408">Iron</keyword>
<keyword evidence="6" id="KW-1185">Reference proteome</keyword>
<keyword evidence="1" id="KW-0479">Metal-binding</keyword>
<dbReference type="PANTHER" id="PTHR43432:SF6">
    <property type="entry name" value="RADICAL SAM CORE DOMAIN-CONTAINING PROTEIN"/>
    <property type="match status" value="1"/>
</dbReference>
<dbReference type="InterPro" id="IPR040086">
    <property type="entry name" value="MJ0683-like"/>
</dbReference>
<dbReference type="SFLD" id="SFLDS00029">
    <property type="entry name" value="Radical_SAM"/>
    <property type="match status" value="1"/>
</dbReference>
<dbReference type="RefSeq" id="WP_012375118.1">
    <property type="nucleotide sequence ID" value="NC_010571.1"/>
</dbReference>
<reference evidence="5 6" key="1">
    <citation type="journal article" date="2011" name="J. Bacteriol.">
        <title>Genome sequence of the verrucomicrobium Opitutus terrae PB90-1, an abundant inhabitant of rice paddy soil ecosystems.</title>
        <authorList>
            <person name="van Passel M.W."/>
            <person name="Kant R."/>
            <person name="Palva A."/>
            <person name="Copeland A."/>
            <person name="Lucas S."/>
            <person name="Lapidus A."/>
            <person name="Glavina del Rio T."/>
            <person name="Pitluck S."/>
            <person name="Goltsman E."/>
            <person name="Clum A."/>
            <person name="Sun H."/>
            <person name="Schmutz J."/>
            <person name="Larimer F.W."/>
            <person name="Land M.L."/>
            <person name="Hauser L."/>
            <person name="Kyrpides N."/>
            <person name="Mikhailova N."/>
            <person name="Richardson P.P."/>
            <person name="Janssen P.H."/>
            <person name="de Vos W.M."/>
            <person name="Smidt H."/>
        </authorList>
    </citation>
    <scope>NUCLEOTIDE SEQUENCE [LARGE SCALE GENOMIC DNA]</scope>
    <source>
        <strain evidence="6">DSM 11246 / JCM 15787 / PB90-1</strain>
    </source>
</reference>
<sequence>MTPINPSGLWKKRLGDWVINPYVGCEHGCYHCYCPAMPGVKFNNQGHKQRDWGRYLLPKVGIVEALREQLKRFTPDKARTTEWGDGWILMSFLTDCYTPTEAKLKLTQQCLKLLLEAGHKVRLQTRSALIERDFDLLVAHKDRVLVGTSLPYLDDRLARALEPRATAPSRRLKMLQRAHARGLEVYVCVAPFMPFHDRKVMDEVLREIRPFSPREIFCEVLNPKGDNIAMMREALQTKFPEEASRMQNYSAKYWAQFTWKVLSFGLKRNTRFIPWPDTQRFWKTHLTVEQTAFLDRYLPPPTAGELAIA</sequence>
<evidence type="ECO:0000256" key="1">
    <source>
        <dbReference type="ARBA" id="ARBA00022723"/>
    </source>
</evidence>
<name>B1ZQH2_OPITP</name>
<evidence type="ECO:0000256" key="2">
    <source>
        <dbReference type="ARBA" id="ARBA00023004"/>
    </source>
</evidence>
<dbReference type="eggNOG" id="COG1533">
    <property type="taxonomic scope" value="Bacteria"/>
</dbReference>
<dbReference type="GO" id="GO:0046872">
    <property type="term" value="F:metal ion binding"/>
    <property type="evidence" value="ECO:0007669"/>
    <property type="project" value="UniProtKB-KW"/>
</dbReference>
<dbReference type="GO" id="GO:0003824">
    <property type="term" value="F:catalytic activity"/>
    <property type="evidence" value="ECO:0007669"/>
    <property type="project" value="InterPro"/>
</dbReference>
<feature type="domain" description="Radical SAM core" evidence="4">
    <location>
        <begin position="19"/>
        <end position="199"/>
    </location>
</feature>
<gene>
    <name evidence="5" type="ordered locus">Oter_2299</name>
</gene>
<dbReference type="GO" id="GO:0051536">
    <property type="term" value="F:iron-sulfur cluster binding"/>
    <property type="evidence" value="ECO:0007669"/>
    <property type="project" value="UniProtKB-KW"/>
</dbReference>